<evidence type="ECO:0000313" key="4">
    <source>
        <dbReference type="Proteomes" id="UP000076088"/>
    </source>
</evidence>
<dbReference type="EMBL" id="CP013344">
    <property type="protein sequence ID" value="AMU88633.1"/>
    <property type="molecule type" value="Genomic_DNA"/>
</dbReference>
<dbReference type="OrthoDB" id="7452427at2"/>
<protein>
    <submittedName>
        <fullName evidence="1">Uncharacterized protein</fullName>
    </submittedName>
</protein>
<dbReference type="STRING" id="33050.AN936_12445"/>
<proteinExistence type="predicted"/>
<reference evidence="2" key="3">
    <citation type="submission" date="2015-11" db="EMBL/GenBank/DDBJ databases">
        <authorList>
            <person name="Yoshiyuki O."/>
        </authorList>
    </citation>
    <scope>NUCLEOTIDE SEQUENCE</scope>
    <source>
        <strain evidence="2">203N</strain>
    </source>
</reference>
<dbReference type="Proteomes" id="UP000058074">
    <property type="component" value="Chromosome"/>
</dbReference>
<organism evidence="1 3">
    <name type="scientific">Sphingopyxis macrogoltabida</name>
    <name type="common">Sphingomonas macrogoltabidus</name>
    <dbReference type="NCBI Taxonomy" id="33050"/>
    <lineage>
        <taxon>Bacteria</taxon>
        <taxon>Pseudomonadati</taxon>
        <taxon>Pseudomonadota</taxon>
        <taxon>Alphaproteobacteria</taxon>
        <taxon>Sphingomonadales</taxon>
        <taxon>Sphingomonadaceae</taxon>
        <taxon>Sphingopyxis</taxon>
    </lineage>
</organism>
<dbReference type="AlphaFoldDB" id="A0A0N7GSM7"/>
<reference evidence="1 3" key="1">
    <citation type="journal article" date="2015" name="Genome Announc.">
        <title>Complete Genome Sequence of Polypropylene Glycol- and Polyethylene Glycol-Degrading Sphingopyxis macrogoltabida Strain EY-1.</title>
        <authorList>
            <person name="Ohtsubo Y."/>
            <person name="Nagata Y."/>
            <person name="Numata M."/>
            <person name="Tsuchikane K."/>
            <person name="Hosoyama A."/>
            <person name="Yamazoe A."/>
            <person name="Tsuda M."/>
            <person name="Fujita N."/>
            <person name="Kawai F."/>
        </authorList>
    </citation>
    <scope>NUCLEOTIDE SEQUENCE [LARGE SCALE GENOMIC DNA]</scope>
    <source>
        <strain evidence="1 3">EY-1</strain>
    </source>
</reference>
<evidence type="ECO:0000313" key="2">
    <source>
        <dbReference type="EMBL" id="AMU88633.1"/>
    </source>
</evidence>
<dbReference type="Proteomes" id="UP000076088">
    <property type="component" value="Chromosome"/>
</dbReference>
<dbReference type="KEGG" id="smag:AN936_12445"/>
<name>A0A0N7GSM7_SPHMC</name>
<reference evidence="2 4" key="4">
    <citation type="journal article" date="2016" name="Genome Announc.">
        <title>Complete Genome Sequence of Sphingopyxis macrogoltabida Strain 203N (NBRC 111659), a Polyethylene Glycol Degrader.</title>
        <authorList>
            <person name="Ohtsubo Y."/>
            <person name="Nonoyama S."/>
            <person name="Nagata Y."/>
            <person name="Numata M."/>
            <person name="Tsuchikane K."/>
            <person name="Hosoyama A."/>
            <person name="Yamazoe A."/>
            <person name="Tsuda M."/>
            <person name="Fujita N."/>
            <person name="Kawai F."/>
        </authorList>
    </citation>
    <scope>NUCLEOTIDE SEQUENCE [LARGE SCALE GENOMIC DNA]</scope>
    <source>
        <strain evidence="2 4">203N</strain>
    </source>
</reference>
<reference evidence="4" key="2">
    <citation type="submission" date="2015-11" db="EMBL/GenBank/DDBJ databases">
        <title>Complete genome sequence of a polyethylene-glycol degrader Sphingopyxis macrogoltabida 203N (NBRC 111659).</title>
        <authorList>
            <person name="Yoshiyuki O."/>
            <person name="Shouta N."/>
            <person name="Nagata Y."/>
            <person name="Numata M."/>
            <person name="Tsuchikane K."/>
            <person name="Hosoyama A."/>
            <person name="Yamazoe A."/>
            <person name="Tsuda M."/>
            <person name="Fujita N."/>
            <person name="Kawai F."/>
        </authorList>
    </citation>
    <scope>NUCLEOTIDE SEQUENCE [LARGE SCALE GENOMIC DNA]</scope>
    <source>
        <strain evidence="4">203N</strain>
    </source>
</reference>
<dbReference type="KEGG" id="smaz:LH19_13725"/>
<accession>A0A0N7GSM7</accession>
<evidence type="ECO:0000313" key="1">
    <source>
        <dbReference type="EMBL" id="ALH81147.1"/>
    </source>
</evidence>
<keyword evidence="4" id="KW-1185">Reference proteome</keyword>
<sequence>MWHFGIDAVVDPQVLPRIAGFFAQRSIVPTQLKAQVDGDRMRIEVAVDTMDRHQAECCAAKLREGFTVLAVRVYRHERLVAAA</sequence>
<gene>
    <name evidence="1" type="ORF">AN936_12445</name>
    <name evidence="2" type="ORF">ATM17_06200</name>
</gene>
<dbReference type="EMBL" id="CP012700">
    <property type="protein sequence ID" value="ALH81147.1"/>
    <property type="molecule type" value="Genomic_DNA"/>
</dbReference>
<dbReference type="PATRIC" id="fig|33050.5.peg.2571"/>
<dbReference type="RefSeq" id="WP_054588423.1">
    <property type="nucleotide sequence ID" value="NZ_CP009429.1"/>
</dbReference>
<evidence type="ECO:0000313" key="3">
    <source>
        <dbReference type="Proteomes" id="UP000058074"/>
    </source>
</evidence>